<evidence type="ECO:0000256" key="15">
    <source>
        <dbReference type="SAM" id="MobiDB-lite"/>
    </source>
</evidence>
<dbReference type="STRING" id="6186.A0A183JG37"/>
<evidence type="ECO:0000256" key="4">
    <source>
        <dbReference type="ARBA" id="ARBA00008372"/>
    </source>
</evidence>
<name>A0A183JG37_9TREM</name>
<organism evidence="18">
    <name type="scientific">Schistosoma curassoni</name>
    <dbReference type="NCBI Taxonomy" id="6186"/>
    <lineage>
        <taxon>Eukaryota</taxon>
        <taxon>Metazoa</taxon>
        <taxon>Spiralia</taxon>
        <taxon>Lophotrochozoa</taxon>
        <taxon>Platyhelminthes</taxon>
        <taxon>Trematoda</taxon>
        <taxon>Digenea</taxon>
        <taxon>Strigeidida</taxon>
        <taxon>Schistosomatoidea</taxon>
        <taxon>Schistosomatidae</taxon>
        <taxon>Schistosoma</taxon>
    </lineage>
</organism>
<evidence type="ECO:0000256" key="14">
    <source>
        <dbReference type="ARBA" id="ARBA00023242"/>
    </source>
</evidence>
<keyword evidence="10" id="KW-0269">Exonuclease</keyword>
<proteinExistence type="inferred from homology"/>
<keyword evidence="14" id="KW-0539">Nucleus</keyword>
<dbReference type="EMBL" id="UZAK01001393">
    <property type="protein sequence ID" value="VDO69053.1"/>
    <property type="molecule type" value="Genomic_DNA"/>
</dbReference>
<comment type="catalytic activity">
    <reaction evidence="1">
        <text>Exonucleolytic cleavage of poly(A) to 5'-AMP.</text>
        <dbReference type="EC" id="3.1.13.4"/>
    </reaction>
</comment>
<evidence type="ECO:0000256" key="9">
    <source>
        <dbReference type="ARBA" id="ARBA00022801"/>
    </source>
</evidence>
<keyword evidence="12" id="KW-0805">Transcription regulation</keyword>
<evidence type="ECO:0000256" key="12">
    <source>
        <dbReference type="ARBA" id="ARBA00023015"/>
    </source>
</evidence>
<evidence type="ECO:0000256" key="6">
    <source>
        <dbReference type="ARBA" id="ARBA00022490"/>
    </source>
</evidence>
<reference evidence="18" key="1">
    <citation type="submission" date="2016-06" db="UniProtKB">
        <authorList>
            <consortium name="WormBaseParasite"/>
        </authorList>
    </citation>
    <scope>IDENTIFICATION</scope>
</reference>
<protein>
    <recommendedName>
        <fullName evidence="5">poly(A)-specific ribonuclease</fullName>
        <ecNumber evidence="5">3.1.13.4</ecNumber>
    </recommendedName>
</protein>
<keyword evidence="9" id="KW-0378">Hydrolase</keyword>
<evidence type="ECO:0000256" key="7">
    <source>
        <dbReference type="ARBA" id="ARBA00022722"/>
    </source>
</evidence>
<evidence type="ECO:0000256" key="13">
    <source>
        <dbReference type="ARBA" id="ARBA00023163"/>
    </source>
</evidence>
<dbReference type="InterPro" id="IPR039637">
    <property type="entry name" value="CNOT7/CNOT8/Pop2"/>
</dbReference>
<evidence type="ECO:0000256" key="3">
    <source>
        <dbReference type="ARBA" id="ARBA00004496"/>
    </source>
</evidence>
<feature type="region of interest" description="Disordered" evidence="15">
    <location>
        <begin position="328"/>
        <end position="348"/>
    </location>
</feature>
<evidence type="ECO:0000313" key="18">
    <source>
        <dbReference type="WBParaSite" id="SCUD_0000165701-mRNA-1"/>
    </source>
</evidence>
<dbReference type="InterPro" id="IPR036397">
    <property type="entry name" value="RNaseH_sf"/>
</dbReference>
<dbReference type="InterPro" id="IPR012337">
    <property type="entry name" value="RNaseH-like_sf"/>
</dbReference>
<dbReference type="PANTHER" id="PTHR10797">
    <property type="entry name" value="CCR4-NOT TRANSCRIPTION COMPLEX SUBUNIT"/>
    <property type="match status" value="1"/>
</dbReference>
<comment type="similarity">
    <text evidence="4">Belongs to the CAF1 family.</text>
</comment>
<dbReference type="GO" id="GO:0046872">
    <property type="term" value="F:metal ion binding"/>
    <property type="evidence" value="ECO:0007669"/>
    <property type="project" value="UniProtKB-KW"/>
</dbReference>
<dbReference type="GO" id="GO:0005634">
    <property type="term" value="C:nucleus"/>
    <property type="evidence" value="ECO:0007669"/>
    <property type="project" value="UniProtKB-SubCell"/>
</dbReference>
<dbReference type="SUPFAM" id="SSF53098">
    <property type="entry name" value="Ribonuclease H-like"/>
    <property type="match status" value="1"/>
</dbReference>
<keyword evidence="8" id="KW-0479">Metal-binding</keyword>
<dbReference type="Gene3D" id="3.30.420.10">
    <property type="entry name" value="Ribonuclease H-like superfamily/Ribonuclease H"/>
    <property type="match status" value="1"/>
</dbReference>
<dbReference type="Pfam" id="PF04857">
    <property type="entry name" value="CAF1"/>
    <property type="match status" value="1"/>
</dbReference>
<dbReference type="GO" id="GO:0030014">
    <property type="term" value="C:CCR4-NOT complex"/>
    <property type="evidence" value="ECO:0007669"/>
    <property type="project" value="InterPro"/>
</dbReference>
<comment type="subcellular location">
    <subcellularLocation>
        <location evidence="3">Cytoplasm</location>
    </subcellularLocation>
    <subcellularLocation>
        <location evidence="2">Nucleus</location>
    </subcellularLocation>
</comment>
<dbReference type="GO" id="GO:0003723">
    <property type="term" value="F:RNA binding"/>
    <property type="evidence" value="ECO:0007669"/>
    <property type="project" value="UniProtKB-KW"/>
</dbReference>
<dbReference type="EC" id="3.1.13.4" evidence="5"/>
<evidence type="ECO:0000256" key="10">
    <source>
        <dbReference type="ARBA" id="ARBA00022839"/>
    </source>
</evidence>
<dbReference type="Proteomes" id="UP000279833">
    <property type="component" value="Unassembled WGS sequence"/>
</dbReference>
<evidence type="ECO:0000256" key="1">
    <source>
        <dbReference type="ARBA" id="ARBA00001663"/>
    </source>
</evidence>
<sequence length="348" mass="38737">MHPFRELQSITQNGYSNHILHTSLPESPVNPHFGKYNYRSNMTVTTDSYTSGSAYHSHGHTTHNHVHHGILHHVHSNPNNVTALTVPQDSSQVRVWDIWAHNFHEGMRLVRRLVRECQYVAVDTEFPGVVAKVFGEYANSFEQAYHNIKVNIDMLKPIQIGFSFFDESGQTVDSVSTVQFNIKWNVDNEMHAADSIQLLEVSGIDFDKLKRTGVELSDFAEAFLTSGLPLNDKITWIGFHRLDEDAGQLLGVSKAVVDFLSQDSRSKEHSGGKIDQRVLNLVYGLNYCPNGVSNTWMQMNGSSPQHDSVSSAGHNVSYASSILRNNVHSADHSGRTSPADSTGGHKSS</sequence>
<gene>
    <name evidence="16" type="ORF">SCUD_LOCUS1658</name>
</gene>
<evidence type="ECO:0000256" key="11">
    <source>
        <dbReference type="ARBA" id="ARBA00022884"/>
    </source>
</evidence>
<keyword evidence="11" id="KW-0694">RNA-binding</keyword>
<accession>A0A183JG37</accession>
<dbReference type="WBParaSite" id="SCUD_0000165701-mRNA-1">
    <property type="protein sequence ID" value="SCUD_0000165701-mRNA-1"/>
    <property type="gene ID" value="SCUD_0000165701"/>
</dbReference>
<dbReference type="GO" id="GO:0004535">
    <property type="term" value="F:poly(A)-specific ribonuclease activity"/>
    <property type="evidence" value="ECO:0007669"/>
    <property type="project" value="UniProtKB-EC"/>
</dbReference>
<dbReference type="InterPro" id="IPR006941">
    <property type="entry name" value="RNase_CAF1"/>
</dbReference>
<evidence type="ECO:0000256" key="8">
    <source>
        <dbReference type="ARBA" id="ARBA00022723"/>
    </source>
</evidence>
<keyword evidence="17" id="KW-1185">Reference proteome</keyword>
<dbReference type="AlphaFoldDB" id="A0A183JG37"/>
<evidence type="ECO:0000313" key="16">
    <source>
        <dbReference type="EMBL" id="VDO69053.1"/>
    </source>
</evidence>
<evidence type="ECO:0000256" key="2">
    <source>
        <dbReference type="ARBA" id="ARBA00004123"/>
    </source>
</evidence>
<keyword evidence="13" id="KW-0804">Transcription</keyword>
<feature type="compositionally biased region" description="Polar residues" evidence="15">
    <location>
        <begin position="335"/>
        <end position="348"/>
    </location>
</feature>
<reference evidence="16 17" key="2">
    <citation type="submission" date="2018-11" db="EMBL/GenBank/DDBJ databases">
        <authorList>
            <consortium name="Pathogen Informatics"/>
        </authorList>
    </citation>
    <scope>NUCLEOTIDE SEQUENCE [LARGE SCALE GENOMIC DNA]</scope>
    <source>
        <strain evidence="16">Dakar</strain>
        <strain evidence="17">Dakar, Senegal</strain>
    </source>
</reference>
<evidence type="ECO:0000313" key="17">
    <source>
        <dbReference type="Proteomes" id="UP000279833"/>
    </source>
</evidence>
<keyword evidence="6" id="KW-0963">Cytoplasm</keyword>
<dbReference type="GO" id="GO:0005737">
    <property type="term" value="C:cytoplasm"/>
    <property type="evidence" value="ECO:0007669"/>
    <property type="project" value="UniProtKB-SubCell"/>
</dbReference>
<evidence type="ECO:0000256" key="5">
    <source>
        <dbReference type="ARBA" id="ARBA00012161"/>
    </source>
</evidence>
<keyword evidence="7" id="KW-0540">Nuclease</keyword>